<feature type="domain" description="Gamma-butyrobetaine hydroxylase-like N-terminal" evidence="10">
    <location>
        <begin position="75"/>
        <end position="144"/>
    </location>
</feature>
<accession>A0AAN9BD67</accession>
<comment type="caution">
    <text evidence="11">The sequence shown here is derived from an EMBL/GenBank/DDBJ whole genome shotgun (WGS) entry which is preliminary data.</text>
</comment>
<evidence type="ECO:0000256" key="7">
    <source>
        <dbReference type="ARBA" id="ARBA00023002"/>
    </source>
</evidence>
<name>A0AAN9BD67_9CAEN</name>
<dbReference type="Gene3D" id="3.60.130.10">
    <property type="entry name" value="Clavaminate synthase-like"/>
    <property type="match status" value="1"/>
</dbReference>
<dbReference type="GO" id="GO:0046872">
    <property type="term" value="F:metal ion binding"/>
    <property type="evidence" value="ECO:0007669"/>
    <property type="project" value="UniProtKB-KW"/>
</dbReference>
<dbReference type="SUPFAM" id="SSF51197">
    <property type="entry name" value="Clavaminate synthase-like"/>
    <property type="match status" value="1"/>
</dbReference>
<dbReference type="GO" id="GO:0005739">
    <property type="term" value="C:mitochondrion"/>
    <property type="evidence" value="ECO:0007669"/>
    <property type="project" value="TreeGrafter"/>
</dbReference>
<evidence type="ECO:0000256" key="1">
    <source>
        <dbReference type="ARBA" id="ARBA00001954"/>
    </source>
</evidence>
<comment type="similarity">
    <text evidence="3">Belongs to the gamma-BBH/TMLD family.</text>
</comment>
<gene>
    <name evidence="11" type="ORF">V1264_018656</name>
</gene>
<keyword evidence="7" id="KW-0560">Oxidoreductase</keyword>
<dbReference type="Proteomes" id="UP001374579">
    <property type="component" value="Unassembled WGS sequence"/>
</dbReference>
<evidence type="ECO:0008006" key="13">
    <source>
        <dbReference type="Google" id="ProtNLM"/>
    </source>
</evidence>
<comment type="cofactor">
    <cofactor evidence="1">
        <name>Fe(2+)</name>
        <dbReference type="ChEBI" id="CHEBI:29033"/>
    </cofactor>
</comment>
<evidence type="ECO:0000313" key="12">
    <source>
        <dbReference type="Proteomes" id="UP001374579"/>
    </source>
</evidence>
<dbReference type="AlphaFoldDB" id="A0AAN9BD67"/>
<keyword evidence="8" id="KW-0408">Iron</keyword>
<feature type="domain" description="TauD/TfdA-like" evidence="9">
    <location>
        <begin position="181"/>
        <end position="428"/>
    </location>
</feature>
<evidence type="ECO:0000259" key="9">
    <source>
        <dbReference type="Pfam" id="PF02668"/>
    </source>
</evidence>
<dbReference type="InterPro" id="IPR010376">
    <property type="entry name" value="GBBH-like_N"/>
</dbReference>
<dbReference type="Pfam" id="PF02668">
    <property type="entry name" value="TauD"/>
    <property type="match status" value="1"/>
</dbReference>
<dbReference type="Pfam" id="PF06155">
    <property type="entry name" value="GBBH-like_N"/>
    <property type="match status" value="1"/>
</dbReference>
<reference evidence="11 12" key="1">
    <citation type="submission" date="2024-02" db="EMBL/GenBank/DDBJ databases">
        <title>Chromosome-scale genome assembly of the rough periwinkle Littorina saxatilis.</title>
        <authorList>
            <person name="De Jode A."/>
            <person name="Faria R."/>
            <person name="Formenti G."/>
            <person name="Sims Y."/>
            <person name="Smith T.P."/>
            <person name="Tracey A."/>
            <person name="Wood J.M.D."/>
            <person name="Zagrodzka Z.B."/>
            <person name="Johannesson K."/>
            <person name="Butlin R.K."/>
            <person name="Leder E.H."/>
        </authorList>
    </citation>
    <scope>NUCLEOTIDE SEQUENCE [LARGE SCALE GENOMIC DNA]</scope>
    <source>
        <strain evidence="11">Snail1</strain>
        <tissue evidence="11">Muscle</tissue>
    </source>
</reference>
<dbReference type="InterPro" id="IPR003819">
    <property type="entry name" value="TauD/TfdA-like"/>
</dbReference>
<organism evidence="11 12">
    <name type="scientific">Littorina saxatilis</name>
    <dbReference type="NCBI Taxonomy" id="31220"/>
    <lineage>
        <taxon>Eukaryota</taxon>
        <taxon>Metazoa</taxon>
        <taxon>Spiralia</taxon>
        <taxon>Lophotrochozoa</taxon>
        <taxon>Mollusca</taxon>
        <taxon>Gastropoda</taxon>
        <taxon>Caenogastropoda</taxon>
        <taxon>Littorinimorpha</taxon>
        <taxon>Littorinoidea</taxon>
        <taxon>Littorinidae</taxon>
        <taxon>Littorina</taxon>
    </lineage>
</organism>
<dbReference type="InterPro" id="IPR050411">
    <property type="entry name" value="AlphaKG_dependent_hydroxylases"/>
</dbReference>
<evidence type="ECO:0000256" key="8">
    <source>
        <dbReference type="ARBA" id="ARBA00023004"/>
    </source>
</evidence>
<dbReference type="GO" id="GO:0016706">
    <property type="term" value="F:2-oxoglutarate-dependent dioxygenase activity"/>
    <property type="evidence" value="ECO:0007669"/>
    <property type="project" value="UniProtKB-ARBA"/>
</dbReference>
<evidence type="ECO:0000259" key="10">
    <source>
        <dbReference type="Pfam" id="PF06155"/>
    </source>
</evidence>
<dbReference type="CDD" id="cd00250">
    <property type="entry name" value="CAS_like"/>
    <property type="match status" value="1"/>
</dbReference>
<dbReference type="PANTHER" id="PTHR10696">
    <property type="entry name" value="GAMMA-BUTYROBETAINE HYDROXYLASE-RELATED"/>
    <property type="match status" value="1"/>
</dbReference>
<evidence type="ECO:0000256" key="6">
    <source>
        <dbReference type="ARBA" id="ARBA00022964"/>
    </source>
</evidence>
<evidence type="ECO:0000313" key="11">
    <source>
        <dbReference type="EMBL" id="KAK7103838.1"/>
    </source>
</evidence>
<evidence type="ECO:0000256" key="5">
    <source>
        <dbReference type="ARBA" id="ARBA00022873"/>
    </source>
</evidence>
<dbReference type="InterPro" id="IPR038492">
    <property type="entry name" value="GBBH-like_N_sf"/>
</dbReference>
<keyword evidence="6" id="KW-0223">Dioxygenase</keyword>
<evidence type="ECO:0000256" key="4">
    <source>
        <dbReference type="ARBA" id="ARBA00022723"/>
    </source>
</evidence>
<dbReference type="EMBL" id="JBAMIC010000008">
    <property type="protein sequence ID" value="KAK7103838.1"/>
    <property type="molecule type" value="Genomic_DNA"/>
</dbReference>
<dbReference type="InterPro" id="IPR042098">
    <property type="entry name" value="TauD-like_sf"/>
</dbReference>
<dbReference type="FunFam" id="3.30.2020.30:FF:000002">
    <property type="entry name" value="Putative gamma-butyrobetaine dioxygenase"/>
    <property type="match status" value="1"/>
</dbReference>
<keyword evidence="12" id="KW-1185">Reference proteome</keyword>
<keyword evidence="5" id="KW-0124">Carnitine biosynthesis</keyword>
<evidence type="ECO:0000256" key="3">
    <source>
        <dbReference type="ARBA" id="ARBA00008654"/>
    </source>
</evidence>
<sequence length="460" mass="52176">MAWRSAAQRRISAFVGCTAKHRGSNCKLSALCRPRVLSQSEPMFQHNYAVRYSSTAAPTTKNSTYDASKVLLALDSVGKTLTVTWKDGSKSRFHSIWLRHSCHCGHCMQEHSGQKLIDPATVSHHVSIEKVCIDGDHLEIQWKGSPPHVGHVPLSFLQTNCYESDYLSIKRESVKLGPPAQAIPQLYYSDLIKTSDGVLRWLRQINEAGVSLMKDVPTEDNMVQKIAEHIGPAEDLIYGETWDVISTPKPINVAYSTVGLDFHMDLIYYESPPGLQFLHCLRFDECVEGGESHFLDVFHVAEAFRKSHPNKFHTLSQIPATFQKIHYARDFPVEMKYQRPHIVLNQYQEIVAVNWAPAFEGPLAVEQHEVEPYYEAYQEFAKAIKYSPDIVECQLKPGDLVTFNNRRILHARKSFDLNGGVRHLKGCYVNIDHFKSQVQVFSSLHGTGQPAKRVGNQDWF</sequence>
<dbReference type="PANTHER" id="PTHR10696:SF25">
    <property type="entry name" value="OXIDOREDUCTASE AIM17-RELATED"/>
    <property type="match status" value="1"/>
</dbReference>
<dbReference type="GO" id="GO:0045329">
    <property type="term" value="P:carnitine biosynthetic process"/>
    <property type="evidence" value="ECO:0007669"/>
    <property type="project" value="UniProtKB-KW"/>
</dbReference>
<keyword evidence="4" id="KW-0479">Metal-binding</keyword>
<proteinExistence type="inferred from homology"/>
<protein>
    <recommendedName>
        <fullName evidence="13">Gamma-butyrobetaine dioxygenase</fullName>
    </recommendedName>
</protein>
<evidence type="ECO:0000256" key="2">
    <source>
        <dbReference type="ARBA" id="ARBA00005022"/>
    </source>
</evidence>
<dbReference type="Gene3D" id="3.30.2020.30">
    <property type="match status" value="1"/>
</dbReference>
<comment type="pathway">
    <text evidence="2">Amine and polyamine biosynthesis; carnitine biosynthesis.</text>
</comment>